<dbReference type="Gene3D" id="2.30.30.60">
    <property type="match status" value="1"/>
</dbReference>
<name>R7ZXG5_9BACT</name>
<dbReference type="PANTHER" id="PTHR30566">
    <property type="entry name" value="YNAI-RELATED MECHANOSENSITIVE ION CHANNEL"/>
    <property type="match status" value="1"/>
</dbReference>
<keyword evidence="5 6" id="KW-0472">Membrane</keyword>
<evidence type="ECO:0000313" key="8">
    <source>
        <dbReference type="EMBL" id="EON78855.1"/>
    </source>
</evidence>
<proteinExistence type="predicted"/>
<feature type="domain" description="Mechanosensitive ion channel MscS" evidence="7">
    <location>
        <begin position="95"/>
        <end position="170"/>
    </location>
</feature>
<feature type="transmembrane region" description="Helical" evidence="6">
    <location>
        <begin position="12"/>
        <end position="33"/>
    </location>
</feature>
<dbReference type="AlphaFoldDB" id="R7ZXG5"/>
<dbReference type="Pfam" id="PF00924">
    <property type="entry name" value="MS_channel_2nd"/>
    <property type="match status" value="1"/>
</dbReference>
<evidence type="ECO:0000256" key="6">
    <source>
        <dbReference type="SAM" id="Phobius"/>
    </source>
</evidence>
<dbReference type="Gene3D" id="1.10.287.1260">
    <property type="match status" value="1"/>
</dbReference>
<gene>
    <name evidence="8" type="ORF">ADIS_0752</name>
</gene>
<evidence type="ECO:0000256" key="3">
    <source>
        <dbReference type="ARBA" id="ARBA00022692"/>
    </source>
</evidence>
<dbReference type="PANTHER" id="PTHR30566:SF5">
    <property type="entry name" value="MECHANOSENSITIVE ION CHANNEL PROTEIN 1, MITOCHONDRIAL-RELATED"/>
    <property type="match status" value="1"/>
</dbReference>
<dbReference type="OrthoDB" id="9809206at2"/>
<keyword evidence="2" id="KW-1003">Cell membrane</keyword>
<dbReference type="EMBL" id="AQHR01000022">
    <property type="protein sequence ID" value="EON78855.1"/>
    <property type="molecule type" value="Genomic_DNA"/>
</dbReference>
<evidence type="ECO:0000256" key="5">
    <source>
        <dbReference type="ARBA" id="ARBA00023136"/>
    </source>
</evidence>
<evidence type="ECO:0000313" key="9">
    <source>
        <dbReference type="Proteomes" id="UP000013909"/>
    </source>
</evidence>
<sequence>MFENFLNIDKVILNRLIQTVLVIIVILLINKLSVKFIYRGDSEEMRKQYHWRKVVEYTTSVIGLLIIGNLWVSNFQSITTFLGLLSAGIAIALKDIFVNIAGWAFIYLRKPFDVGDRIEIGGIRGDVIDLRLFQFSLLEIGNWVDADQSTGRVIHIPNGRVFLDPQANYTIGFNFIWNEQTIFITLRSDFKKAKTILLEILNEHLKDEIIKAEKEFKRAKHEHLIVYKQFTPMVFTSITERGIQLSMRYLCNPKKRRMLTHAITESILERLGPEDNIRIAYPTSTVLVHQDQVHPATHPKEGKT</sequence>
<evidence type="ECO:0000256" key="4">
    <source>
        <dbReference type="ARBA" id="ARBA00022989"/>
    </source>
</evidence>
<protein>
    <recommendedName>
        <fullName evidence="7">Mechanosensitive ion channel MscS domain-containing protein</fullName>
    </recommendedName>
</protein>
<dbReference type="RefSeq" id="WP_010852900.1">
    <property type="nucleotide sequence ID" value="NZ_AQHR01000022.1"/>
</dbReference>
<dbReference type="Proteomes" id="UP000013909">
    <property type="component" value="Unassembled WGS sequence"/>
</dbReference>
<dbReference type="GO" id="GO:0005886">
    <property type="term" value="C:plasma membrane"/>
    <property type="evidence" value="ECO:0007669"/>
    <property type="project" value="UniProtKB-SubCell"/>
</dbReference>
<dbReference type="SUPFAM" id="SSF50182">
    <property type="entry name" value="Sm-like ribonucleoproteins"/>
    <property type="match status" value="1"/>
</dbReference>
<evidence type="ECO:0000259" key="7">
    <source>
        <dbReference type="Pfam" id="PF00924"/>
    </source>
</evidence>
<reference evidence="8 9" key="1">
    <citation type="submission" date="2013-02" db="EMBL/GenBank/DDBJ databases">
        <title>A novel strain isolated from Lonar lake, Maharashtra, India.</title>
        <authorList>
            <person name="Singh A."/>
        </authorList>
    </citation>
    <scope>NUCLEOTIDE SEQUENCE [LARGE SCALE GENOMIC DNA]</scope>
    <source>
        <strain evidence="8 9">AK24</strain>
    </source>
</reference>
<dbReference type="SUPFAM" id="SSF82689">
    <property type="entry name" value="Mechanosensitive channel protein MscS (YggB), C-terminal domain"/>
    <property type="match status" value="1"/>
</dbReference>
<dbReference type="InterPro" id="IPR023408">
    <property type="entry name" value="MscS_beta-dom_sf"/>
</dbReference>
<evidence type="ECO:0000256" key="1">
    <source>
        <dbReference type="ARBA" id="ARBA00004651"/>
    </source>
</evidence>
<dbReference type="InterPro" id="IPR010920">
    <property type="entry name" value="LSM_dom_sf"/>
</dbReference>
<keyword evidence="3 6" id="KW-0812">Transmembrane</keyword>
<accession>R7ZXG5</accession>
<keyword evidence="4 6" id="KW-1133">Transmembrane helix</keyword>
<keyword evidence="9" id="KW-1185">Reference proteome</keyword>
<dbReference type="STRING" id="1232681.ADIS_0752"/>
<dbReference type="InterPro" id="IPR006685">
    <property type="entry name" value="MscS_channel_2nd"/>
</dbReference>
<feature type="transmembrane region" description="Helical" evidence="6">
    <location>
        <begin position="84"/>
        <end position="108"/>
    </location>
</feature>
<evidence type="ECO:0000256" key="2">
    <source>
        <dbReference type="ARBA" id="ARBA00022475"/>
    </source>
</evidence>
<comment type="caution">
    <text evidence="8">The sequence shown here is derived from an EMBL/GenBank/DDBJ whole genome shotgun (WGS) entry which is preliminary data.</text>
</comment>
<comment type="subcellular location">
    <subcellularLocation>
        <location evidence="1">Cell membrane</location>
        <topology evidence="1">Multi-pass membrane protein</topology>
    </subcellularLocation>
</comment>
<dbReference type="GO" id="GO:0008381">
    <property type="term" value="F:mechanosensitive monoatomic ion channel activity"/>
    <property type="evidence" value="ECO:0007669"/>
    <property type="project" value="UniProtKB-ARBA"/>
</dbReference>
<dbReference type="Gene3D" id="3.30.70.100">
    <property type="match status" value="1"/>
</dbReference>
<dbReference type="InterPro" id="IPR011066">
    <property type="entry name" value="MscS_channel_C_sf"/>
</dbReference>
<feature type="transmembrane region" description="Helical" evidence="6">
    <location>
        <begin position="54"/>
        <end position="72"/>
    </location>
</feature>
<organism evidence="8 9">
    <name type="scientific">Lunatimonas lonarensis</name>
    <dbReference type="NCBI Taxonomy" id="1232681"/>
    <lineage>
        <taxon>Bacteria</taxon>
        <taxon>Pseudomonadati</taxon>
        <taxon>Bacteroidota</taxon>
        <taxon>Cytophagia</taxon>
        <taxon>Cytophagales</taxon>
        <taxon>Cyclobacteriaceae</taxon>
    </lineage>
</organism>